<name>A0A388M9I4_CHABU</name>
<dbReference type="CDD" id="cd00303">
    <property type="entry name" value="retropepsin_like"/>
    <property type="match status" value="1"/>
</dbReference>
<comment type="caution">
    <text evidence="4">The sequence shown here is derived from an EMBL/GenBank/DDBJ whole genome shotgun (WGS) entry which is preliminary data.</text>
</comment>
<organism evidence="4 5">
    <name type="scientific">Chara braunii</name>
    <name type="common">Braun's stonewort</name>
    <dbReference type="NCBI Taxonomy" id="69332"/>
    <lineage>
        <taxon>Eukaryota</taxon>
        <taxon>Viridiplantae</taxon>
        <taxon>Streptophyta</taxon>
        <taxon>Charophyceae</taxon>
        <taxon>Charales</taxon>
        <taxon>Characeae</taxon>
        <taxon>Chara</taxon>
    </lineage>
</organism>
<dbReference type="AlphaFoldDB" id="A0A388M9I4"/>
<evidence type="ECO:0000256" key="2">
    <source>
        <dbReference type="SAM" id="MobiDB-lite"/>
    </source>
</evidence>
<dbReference type="InterPro" id="IPR021109">
    <property type="entry name" value="Peptidase_aspartic_dom_sf"/>
</dbReference>
<gene>
    <name evidence="4" type="ORF">CBR_g52116</name>
</gene>
<keyword evidence="5" id="KW-1185">Reference proteome</keyword>
<reference evidence="4 5" key="1">
    <citation type="journal article" date="2018" name="Cell">
        <title>The Chara Genome: Secondary Complexity and Implications for Plant Terrestrialization.</title>
        <authorList>
            <person name="Nishiyama T."/>
            <person name="Sakayama H."/>
            <person name="Vries J.D."/>
            <person name="Buschmann H."/>
            <person name="Saint-Marcoux D."/>
            <person name="Ullrich K.K."/>
            <person name="Haas F.B."/>
            <person name="Vanderstraeten L."/>
            <person name="Becker D."/>
            <person name="Lang D."/>
            <person name="Vosolsobe S."/>
            <person name="Rombauts S."/>
            <person name="Wilhelmsson P.K.I."/>
            <person name="Janitza P."/>
            <person name="Kern R."/>
            <person name="Heyl A."/>
            <person name="Rumpler F."/>
            <person name="Villalobos L.I.A.C."/>
            <person name="Clay J.M."/>
            <person name="Skokan R."/>
            <person name="Toyoda A."/>
            <person name="Suzuki Y."/>
            <person name="Kagoshima H."/>
            <person name="Schijlen E."/>
            <person name="Tajeshwar N."/>
            <person name="Catarino B."/>
            <person name="Hetherington A.J."/>
            <person name="Saltykova A."/>
            <person name="Bonnot C."/>
            <person name="Breuninger H."/>
            <person name="Symeonidi A."/>
            <person name="Radhakrishnan G.V."/>
            <person name="Van Nieuwerburgh F."/>
            <person name="Deforce D."/>
            <person name="Chang C."/>
            <person name="Karol K.G."/>
            <person name="Hedrich R."/>
            <person name="Ulvskov P."/>
            <person name="Glockner G."/>
            <person name="Delwiche C.F."/>
            <person name="Petrasek J."/>
            <person name="Van de Peer Y."/>
            <person name="Friml J."/>
            <person name="Beilby M."/>
            <person name="Dolan L."/>
            <person name="Kohara Y."/>
            <person name="Sugano S."/>
            <person name="Fujiyama A."/>
            <person name="Delaux P.-M."/>
            <person name="Quint M."/>
            <person name="TheiBen G."/>
            <person name="Hagemann M."/>
            <person name="Harholt J."/>
            <person name="Dunand C."/>
            <person name="Zachgo S."/>
            <person name="Langdale J."/>
            <person name="Maumus F."/>
            <person name="Straeten D.V.D."/>
            <person name="Gould S.B."/>
            <person name="Rensing S.A."/>
        </authorList>
    </citation>
    <scope>NUCLEOTIDE SEQUENCE [LARGE SCALE GENOMIC DNA]</scope>
    <source>
        <strain evidence="4 5">S276</strain>
    </source>
</reference>
<dbReference type="Gene3D" id="2.40.70.10">
    <property type="entry name" value="Acid Proteases"/>
    <property type="match status" value="1"/>
</dbReference>
<proteinExistence type="predicted"/>
<dbReference type="PROSITE" id="PS50175">
    <property type="entry name" value="ASP_PROT_RETROV"/>
    <property type="match status" value="1"/>
</dbReference>
<dbReference type="EMBL" id="BFEA01000884">
    <property type="protein sequence ID" value="GBG91234.1"/>
    <property type="molecule type" value="Genomic_DNA"/>
</dbReference>
<feature type="domain" description="Peptidase A2" evidence="3">
    <location>
        <begin position="284"/>
        <end position="322"/>
    </location>
</feature>
<dbReference type="GO" id="GO:0004190">
    <property type="term" value="F:aspartic-type endopeptidase activity"/>
    <property type="evidence" value="ECO:0007669"/>
    <property type="project" value="InterPro"/>
</dbReference>
<evidence type="ECO:0000313" key="4">
    <source>
        <dbReference type="EMBL" id="GBG91234.1"/>
    </source>
</evidence>
<dbReference type="SUPFAM" id="SSF50630">
    <property type="entry name" value="Acid proteases"/>
    <property type="match status" value="1"/>
</dbReference>
<evidence type="ECO:0000256" key="1">
    <source>
        <dbReference type="ARBA" id="ARBA00022801"/>
    </source>
</evidence>
<feature type="region of interest" description="Disordered" evidence="2">
    <location>
        <begin position="203"/>
        <end position="223"/>
    </location>
</feature>
<dbReference type="GO" id="GO:0006508">
    <property type="term" value="P:proteolysis"/>
    <property type="evidence" value="ECO:0007669"/>
    <property type="project" value="InterPro"/>
</dbReference>
<dbReference type="Pfam" id="PF13650">
    <property type="entry name" value="Asp_protease_2"/>
    <property type="match status" value="1"/>
</dbReference>
<protein>
    <recommendedName>
        <fullName evidence="3">Peptidase A2 domain-containing protein</fullName>
    </recommendedName>
</protein>
<dbReference type="InterPro" id="IPR001995">
    <property type="entry name" value="Peptidase_A2_cat"/>
</dbReference>
<dbReference type="Gramene" id="GBG91234">
    <property type="protein sequence ID" value="GBG91234"/>
    <property type="gene ID" value="CBR_g52116"/>
</dbReference>
<keyword evidence="1" id="KW-0378">Hydrolase</keyword>
<feature type="compositionally biased region" description="Basic and acidic residues" evidence="2">
    <location>
        <begin position="203"/>
        <end position="222"/>
    </location>
</feature>
<dbReference type="Proteomes" id="UP000265515">
    <property type="component" value="Unassembled WGS sequence"/>
</dbReference>
<evidence type="ECO:0000259" key="3">
    <source>
        <dbReference type="PROSITE" id="PS50175"/>
    </source>
</evidence>
<accession>A0A388M9I4</accession>
<sequence length="412" mass="46372">MVGHFVRACPRLNHDIMHKRCSKTLRGEIIGPRGEKVNWNSLGGMHPPVIALNNLDVATVEAQPMEELAWEQTRGRGPQANFILKNDGRDRVNVTTKQRTTEKKVVQDAVMEDVGDSPGMLQEVEAQEQEKVYGKPREEASVDKAATARKKFRYQIPILTMPEIDDTLSKLLGTMVSVSFQTMLQASPRLLKGLRQLMTRRRVEVEEGSERQEEEKEEEAPREVANLQRTLGDLEELEKVFVDIRLSLPDREGGEVMRAPPRTKLSFHTLPVGKLKVQIGSHHTNALVDGGAEITLIRKNFAKIIRCPVNKETTGSVHGAGGEIPFSEYVTKWAVKAGVRESIWSFQRMTVMDEMDHDIILGRPWCTNVEMIRMHLHDGTYMIDIEDPVTRCGELLRVIGIGGDTAKEKLAT</sequence>
<evidence type="ECO:0000313" key="5">
    <source>
        <dbReference type="Proteomes" id="UP000265515"/>
    </source>
</evidence>